<dbReference type="RefSeq" id="WP_345646766.1">
    <property type="nucleotide sequence ID" value="NZ_BAABEP010000018.1"/>
</dbReference>
<gene>
    <name evidence="3" type="ORF">GCM10023082_30740</name>
</gene>
<comment type="caution">
    <text evidence="3">The sequence shown here is derived from an EMBL/GenBank/DDBJ whole genome shotgun (WGS) entry which is preliminary data.</text>
</comment>
<evidence type="ECO:0000313" key="4">
    <source>
        <dbReference type="Proteomes" id="UP001499884"/>
    </source>
</evidence>
<feature type="signal peptide" evidence="2">
    <location>
        <begin position="1"/>
        <end position="26"/>
    </location>
</feature>
<dbReference type="Proteomes" id="UP001499884">
    <property type="component" value="Unassembled WGS sequence"/>
</dbReference>
<reference evidence="4" key="1">
    <citation type="journal article" date="2019" name="Int. J. Syst. Evol. Microbiol.">
        <title>The Global Catalogue of Microorganisms (GCM) 10K type strain sequencing project: providing services to taxonomists for standard genome sequencing and annotation.</title>
        <authorList>
            <consortium name="The Broad Institute Genomics Platform"/>
            <consortium name="The Broad Institute Genome Sequencing Center for Infectious Disease"/>
            <person name="Wu L."/>
            <person name="Ma J."/>
        </authorList>
    </citation>
    <scope>NUCLEOTIDE SEQUENCE [LARGE SCALE GENOMIC DNA]</scope>
    <source>
        <strain evidence="4">JCM 30846</strain>
    </source>
</reference>
<keyword evidence="3" id="KW-0449">Lipoprotein</keyword>
<keyword evidence="4" id="KW-1185">Reference proteome</keyword>
<evidence type="ECO:0000256" key="1">
    <source>
        <dbReference type="SAM" id="MobiDB-lite"/>
    </source>
</evidence>
<organism evidence="3 4">
    <name type="scientific">Streptomyces tremellae</name>
    <dbReference type="NCBI Taxonomy" id="1124239"/>
    <lineage>
        <taxon>Bacteria</taxon>
        <taxon>Bacillati</taxon>
        <taxon>Actinomycetota</taxon>
        <taxon>Actinomycetes</taxon>
        <taxon>Kitasatosporales</taxon>
        <taxon>Streptomycetaceae</taxon>
        <taxon>Streptomyces</taxon>
    </lineage>
</organism>
<name>A0ABP7F3T0_9ACTN</name>
<proteinExistence type="predicted"/>
<feature type="region of interest" description="Disordered" evidence="1">
    <location>
        <begin position="179"/>
        <end position="216"/>
    </location>
</feature>
<accession>A0ABP7F3T0</accession>
<protein>
    <submittedName>
        <fullName evidence="3">Lipoprotein</fullName>
    </submittedName>
</protein>
<dbReference type="PROSITE" id="PS51257">
    <property type="entry name" value="PROKAR_LIPOPROTEIN"/>
    <property type="match status" value="1"/>
</dbReference>
<evidence type="ECO:0000256" key="2">
    <source>
        <dbReference type="SAM" id="SignalP"/>
    </source>
</evidence>
<dbReference type="EMBL" id="BAABEP010000018">
    <property type="protein sequence ID" value="GAA3730940.1"/>
    <property type="molecule type" value="Genomic_DNA"/>
</dbReference>
<evidence type="ECO:0000313" key="3">
    <source>
        <dbReference type="EMBL" id="GAA3730940.1"/>
    </source>
</evidence>
<keyword evidence="2" id="KW-0732">Signal</keyword>
<feature type="chain" id="PRO_5047436488" evidence="2">
    <location>
        <begin position="27"/>
        <end position="216"/>
    </location>
</feature>
<sequence length="216" mass="21189">MSGARGPRGRRTAALACAALCAALLAACGVRTTSVPVDAGAAPSRSPCEAGGKGVVTRSDPGSVPVRVYLVCASGLVPVERAVPLSDRSPGTSEERVPFAQALLDALAARPSADERRAGFSTSVDARLLVTAGRAGDPAGTLRLSAGPDGLPATALAQVVCTLAENDTDGGATAGGAARVLLAGPGEQDPPRAYGCDPGVKADPDAPLPAASPSAS</sequence>